<feature type="compositionally biased region" description="Polar residues" evidence="10">
    <location>
        <begin position="1"/>
        <end position="12"/>
    </location>
</feature>
<dbReference type="EMBL" id="PVZC01000002">
    <property type="protein sequence ID" value="PRY00879.1"/>
    <property type="molecule type" value="Genomic_DNA"/>
</dbReference>
<dbReference type="PANTHER" id="PTHR35794">
    <property type="entry name" value="CELL DIVISION PROTEIN DIVIVA"/>
    <property type="match status" value="1"/>
</dbReference>
<keyword evidence="7" id="KW-0131">Cell cycle</keyword>
<dbReference type="InterPro" id="IPR019933">
    <property type="entry name" value="DivIVA_domain"/>
</dbReference>
<evidence type="ECO:0000256" key="7">
    <source>
        <dbReference type="ARBA" id="ARBA00023306"/>
    </source>
</evidence>
<dbReference type="Gene3D" id="6.10.250.660">
    <property type="match status" value="1"/>
</dbReference>
<dbReference type="Proteomes" id="UP000237846">
    <property type="component" value="Unassembled WGS sequence"/>
</dbReference>
<proteinExistence type="inferred from homology"/>
<evidence type="ECO:0000313" key="12">
    <source>
        <dbReference type="Proteomes" id="UP000237846"/>
    </source>
</evidence>
<keyword evidence="6 9" id="KW-0175">Coiled coil</keyword>
<keyword evidence="5 11" id="KW-0132">Cell division</keyword>
<name>A0A2T0QAH7_9ACTN</name>
<comment type="caution">
    <text evidence="11">The sequence shown here is derived from an EMBL/GenBank/DDBJ whole genome shotgun (WGS) entry which is preliminary data.</text>
</comment>
<feature type="compositionally biased region" description="Low complexity" evidence="10">
    <location>
        <begin position="90"/>
        <end position="99"/>
    </location>
</feature>
<dbReference type="NCBIfam" id="TIGR03544">
    <property type="entry name" value="DivI1A_domain"/>
    <property type="match status" value="1"/>
</dbReference>
<dbReference type="GO" id="GO:0005737">
    <property type="term" value="C:cytoplasm"/>
    <property type="evidence" value="ECO:0007669"/>
    <property type="project" value="UniProtKB-SubCell"/>
</dbReference>
<feature type="region of interest" description="Disordered" evidence="10">
    <location>
        <begin position="1"/>
        <end position="38"/>
    </location>
</feature>
<accession>A0A2T0QAH7</accession>
<keyword evidence="4" id="KW-0963">Cytoplasm</keyword>
<evidence type="ECO:0000256" key="9">
    <source>
        <dbReference type="SAM" id="Coils"/>
    </source>
</evidence>
<evidence type="ECO:0000313" key="11">
    <source>
        <dbReference type="EMBL" id="PRY00879.1"/>
    </source>
</evidence>
<evidence type="ECO:0000256" key="3">
    <source>
        <dbReference type="ARBA" id="ARBA00018787"/>
    </source>
</evidence>
<comment type="similarity">
    <text evidence="2">Belongs to the DivIVA family.</text>
</comment>
<evidence type="ECO:0000256" key="2">
    <source>
        <dbReference type="ARBA" id="ARBA00009008"/>
    </source>
</evidence>
<evidence type="ECO:0000256" key="4">
    <source>
        <dbReference type="ARBA" id="ARBA00022490"/>
    </source>
</evidence>
<sequence length="238" mass="27010">MTVSEDTWTTRGPQPRLSPEQVRAQEFGRTSLGRRGLNEDEVRQFLHRVAEEIAAGDAEKLSLRSDLERLRDRFRATKDTGKRDSDDEQPQQQQPRRPSAEAVNVLAAAQQQADAYIAQAQDYARRVTVQAREQAELTLREAQERAEEAADEAGRVYRAQAGERYAAELEEMERRVAWLKTFCHAVQVQMQAASDAFAKEIGRLGELSLSQPDLVKAEVRAPAARSEETELTERRFTR</sequence>
<comment type="subcellular location">
    <subcellularLocation>
        <location evidence="1">Cytoplasm</location>
    </subcellularLocation>
</comment>
<dbReference type="GO" id="GO:0051301">
    <property type="term" value="P:cell division"/>
    <property type="evidence" value="ECO:0007669"/>
    <property type="project" value="UniProtKB-KW"/>
</dbReference>
<evidence type="ECO:0000256" key="1">
    <source>
        <dbReference type="ARBA" id="ARBA00004496"/>
    </source>
</evidence>
<keyword evidence="12" id="KW-1185">Reference proteome</keyword>
<dbReference type="AlphaFoldDB" id="A0A2T0QAH7"/>
<dbReference type="InterPro" id="IPR007793">
    <property type="entry name" value="DivIVA_fam"/>
</dbReference>
<evidence type="ECO:0000256" key="10">
    <source>
        <dbReference type="SAM" id="MobiDB-lite"/>
    </source>
</evidence>
<gene>
    <name evidence="11" type="ORF">CLV72_102511</name>
</gene>
<feature type="region of interest" description="Disordered" evidence="10">
    <location>
        <begin position="219"/>
        <end position="238"/>
    </location>
</feature>
<feature type="region of interest" description="Disordered" evidence="10">
    <location>
        <begin position="66"/>
        <end position="99"/>
    </location>
</feature>
<dbReference type="RefSeq" id="WP_170140927.1">
    <property type="nucleotide sequence ID" value="NZ_PVZC01000002.1"/>
</dbReference>
<protein>
    <recommendedName>
        <fullName evidence="3">Cell wall synthesis protein Wag31</fullName>
    </recommendedName>
    <alternativeName>
        <fullName evidence="8">Antigen 84</fullName>
    </alternativeName>
</protein>
<feature type="coiled-coil region" evidence="9">
    <location>
        <begin position="106"/>
        <end position="159"/>
    </location>
</feature>
<evidence type="ECO:0000256" key="8">
    <source>
        <dbReference type="ARBA" id="ARBA00031737"/>
    </source>
</evidence>
<reference evidence="11 12" key="1">
    <citation type="submission" date="2018-03" db="EMBL/GenBank/DDBJ databases">
        <title>Genomic Encyclopedia of Archaeal and Bacterial Type Strains, Phase II (KMG-II): from individual species to whole genera.</title>
        <authorList>
            <person name="Goeker M."/>
        </authorList>
    </citation>
    <scope>NUCLEOTIDE SEQUENCE [LARGE SCALE GENOMIC DNA]</scope>
    <source>
        <strain evidence="11 12">DSM 45601</strain>
    </source>
</reference>
<organism evidence="11 12">
    <name type="scientific">Allonocardiopsis opalescens</name>
    <dbReference type="NCBI Taxonomy" id="1144618"/>
    <lineage>
        <taxon>Bacteria</taxon>
        <taxon>Bacillati</taxon>
        <taxon>Actinomycetota</taxon>
        <taxon>Actinomycetes</taxon>
        <taxon>Streptosporangiales</taxon>
        <taxon>Allonocardiopsis</taxon>
    </lineage>
</organism>
<evidence type="ECO:0000256" key="5">
    <source>
        <dbReference type="ARBA" id="ARBA00022618"/>
    </source>
</evidence>
<dbReference type="PANTHER" id="PTHR35794:SF2">
    <property type="entry name" value="CELL DIVISION PROTEIN DIVIVA"/>
    <property type="match status" value="1"/>
</dbReference>
<feature type="compositionally biased region" description="Basic and acidic residues" evidence="10">
    <location>
        <begin position="66"/>
        <end position="85"/>
    </location>
</feature>
<evidence type="ECO:0000256" key="6">
    <source>
        <dbReference type="ARBA" id="ARBA00023054"/>
    </source>
</evidence>